<evidence type="ECO:0000259" key="6">
    <source>
        <dbReference type="PROSITE" id="PS51201"/>
    </source>
</evidence>
<dbReference type="Gene3D" id="3.30.70.1450">
    <property type="entry name" value="Regulator of K+ conductance, C-terminal domain"/>
    <property type="match status" value="2"/>
</dbReference>
<evidence type="ECO:0000256" key="2">
    <source>
        <dbReference type="ARBA" id="ARBA00022538"/>
    </source>
</evidence>
<dbReference type="Pfam" id="PF02080">
    <property type="entry name" value="TrkA_C"/>
    <property type="match status" value="2"/>
</dbReference>
<accession>A0A3B1BWJ8</accession>
<dbReference type="PROSITE" id="PS51202">
    <property type="entry name" value="RCK_C"/>
    <property type="match status" value="2"/>
</dbReference>
<dbReference type="Pfam" id="PF02254">
    <property type="entry name" value="TrkA_N"/>
    <property type="match status" value="2"/>
</dbReference>
<dbReference type="NCBIfam" id="NF007031">
    <property type="entry name" value="PRK09496.1-2"/>
    <property type="match status" value="1"/>
</dbReference>
<evidence type="ECO:0000256" key="3">
    <source>
        <dbReference type="ARBA" id="ARBA00022958"/>
    </source>
</evidence>
<dbReference type="InterPro" id="IPR006037">
    <property type="entry name" value="RCK_C"/>
</dbReference>
<protein>
    <recommendedName>
        <fullName evidence="9">Trk system potassium uptake protein TrkA</fullName>
    </recommendedName>
</protein>
<dbReference type="InterPro" id="IPR003148">
    <property type="entry name" value="RCK_N"/>
</dbReference>
<evidence type="ECO:0000256" key="4">
    <source>
        <dbReference type="ARBA" id="ARBA00023027"/>
    </source>
</evidence>
<evidence type="ECO:0008006" key="9">
    <source>
        <dbReference type="Google" id="ProtNLM"/>
    </source>
</evidence>
<dbReference type="PROSITE" id="PS51201">
    <property type="entry name" value="RCK_N"/>
    <property type="match status" value="2"/>
</dbReference>
<organism evidence="8">
    <name type="scientific">hydrothermal vent metagenome</name>
    <dbReference type="NCBI Taxonomy" id="652676"/>
    <lineage>
        <taxon>unclassified sequences</taxon>
        <taxon>metagenomes</taxon>
        <taxon>ecological metagenomes</taxon>
    </lineage>
</organism>
<feature type="domain" description="RCK C-terminal" evidence="7">
    <location>
        <begin position="140"/>
        <end position="224"/>
    </location>
</feature>
<reference evidence="8" key="1">
    <citation type="submission" date="2018-06" db="EMBL/GenBank/DDBJ databases">
        <authorList>
            <person name="Zhirakovskaya E."/>
        </authorList>
    </citation>
    <scope>NUCLEOTIDE SEQUENCE</scope>
</reference>
<dbReference type="InterPro" id="IPR006036">
    <property type="entry name" value="K_uptake_TrkA"/>
</dbReference>
<evidence type="ECO:0000256" key="1">
    <source>
        <dbReference type="ARBA" id="ARBA00022448"/>
    </source>
</evidence>
<dbReference type="PANTHER" id="PTHR43833">
    <property type="entry name" value="POTASSIUM CHANNEL PROTEIN 2-RELATED-RELATED"/>
    <property type="match status" value="1"/>
</dbReference>
<dbReference type="PANTHER" id="PTHR43833:SF5">
    <property type="entry name" value="TRK SYSTEM POTASSIUM UPTAKE PROTEIN TRKA"/>
    <property type="match status" value="1"/>
</dbReference>
<keyword evidence="5" id="KW-0406">Ion transport</keyword>
<dbReference type="InterPro" id="IPR036291">
    <property type="entry name" value="NAD(P)-bd_dom_sf"/>
</dbReference>
<evidence type="ECO:0000256" key="5">
    <source>
        <dbReference type="ARBA" id="ARBA00023065"/>
    </source>
</evidence>
<keyword evidence="1" id="KW-0813">Transport</keyword>
<keyword evidence="2" id="KW-0633">Potassium transport</keyword>
<proteinExistence type="predicted"/>
<dbReference type="InterPro" id="IPR050721">
    <property type="entry name" value="Trk_Ktr_HKT_K-transport"/>
</dbReference>
<sequence>MKIVIVGAGRVGQQLARELSSHGHDLVVVDRSETAIILINEKFDVTAIKGNACDINVLRTAMGDGAEMLIAVSESDEVNLAVSLLGAKLGARTRIARIRNEGWFSEGGLSIEELGLDKVIHPEKETVDHLTQVIGINGAFDYAEFAGGEVALIGFSVAPDLPIVGHTLKDLREQFALDSFLIIGIFRDSNFMVPGGQDSVQARDKLWLLVAKETVPFIRPIFMQKNHLANRVVISGASRIGVSIAEKFQDKFDEIILIDSDPSAAREAAEKLPDIKVLRASDNESDILLEIGIESINCFVAASSDDRRNLMTGLLAKRLGVERVAVVTNETEFIPVMDAIGLDVIVNPLILTAGAIVRHIRQGIVHSVVKIRGGEAELIEYDVPAGSTLVGKKMMDAGFPRGSIVGTALKGDSTIIPDGATVIEEGDRLVVVATSDKIPEIEKLFVEKKIFF</sequence>
<gene>
    <name evidence="8" type="ORF">MNBD_NITROSPINAE02-1226</name>
</gene>
<feature type="domain" description="RCK N-terminal" evidence="6">
    <location>
        <begin position="229"/>
        <end position="346"/>
    </location>
</feature>
<feature type="domain" description="RCK C-terminal" evidence="7">
    <location>
        <begin position="366"/>
        <end position="447"/>
    </location>
</feature>
<dbReference type="GO" id="GO:0005886">
    <property type="term" value="C:plasma membrane"/>
    <property type="evidence" value="ECO:0007669"/>
    <property type="project" value="InterPro"/>
</dbReference>
<dbReference type="InterPro" id="IPR036721">
    <property type="entry name" value="RCK_C_sf"/>
</dbReference>
<evidence type="ECO:0000313" key="8">
    <source>
        <dbReference type="EMBL" id="VAX20162.1"/>
    </source>
</evidence>
<evidence type="ECO:0000259" key="7">
    <source>
        <dbReference type="PROSITE" id="PS51202"/>
    </source>
</evidence>
<keyword evidence="3" id="KW-0630">Potassium</keyword>
<dbReference type="NCBIfam" id="NF007039">
    <property type="entry name" value="PRK09496.3-2"/>
    <property type="match status" value="1"/>
</dbReference>
<dbReference type="SUPFAM" id="SSF116726">
    <property type="entry name" value="TrkA C-terminal domain-like"/>
    <property type="match status" value="2"/>
</dbReference>
<dbReference type="AlphaFoldDB" id="A0A3B1BWJ8"/>
<feature type="domain" description="RCK N-terminal" evidence="6">
    <location>
        <begin position="1"/>
        <end position="120"/>
    </location>
</feature>
<dbReference type="GO" id="GO:0015079">
    <property type="term" value="F:potassium ion transmembrane transporter activity"/>
    <property type="evidence" value="ECO:0007669"/>
    <property type="project" value="InterPro"/>
</dbReference>
<dbReference type="EMBL" id="UOGE01000052">
    <property type="protein sequence ID" value="VAX20162.1"/>
    <property type="molecule type" value="Genomic_DNA"/>
</dbReference>
<dbReference type="Gene3D" id="3.40.50.720">
    <property type="entry name" value="NAD(P)-binding Rossmann-like Domain"/>
    <property type="match status" value="2"/>
</dbReference>
<dbReference type="SUPFAM" id="SSF51735">
    <property type="entry name" value="NAD(P)-binding Rossmann-fold domains"/>
    <property type="match status" value="2"/>
</dbReference>
<keyword evidence="4" id="KW-0520">NAD</keyword>
<name>A0A3B1BWJ8_9ZZZZ</name>
<dbReference type="PRINTS" id="PR00335">
    <property type="entry name" value="KUPTAKETRKA"/>
</dbReference>